<feature type="region of interest" description="Disordered" evidence="1">
    <location>
        <begin position="228"/>
        <end position="248"/>
    </location>
</feature>
<organism evidence="2 3">
    <name type="scientific">Linnemannia gamsii</name>
    <dbReference type="NCBI Taxonomy" id="64522"/>
    <lineage>
        <taxon>Eukaryota</taxon>
        <taxon>Fungi</taxon>
        <taxon>Fungi incertae sedis</taxon>
        <taxon>Mucoromycota</taxon>
        <taxon>Mortierellomycotina</taxon>
        <taxon>Mortierellomycetes</taxon>
        <taxon>Mortierellales</taxon>
        <taxon>Mortierellaceae</taxon>
        <taxon>Linnemannia</taxon>
    </lineage>
</organism>
<dbReference type="EMBL" id="JAAAIN010000253">
    <property type="protein sequence ID" value="KAG0317266.1"/>
    <property type="molecule type" value="Genomic_DNA"/>
</dbReference>
<gene>
    <name evidence="2" type="ORF">BGZ97_005645</name>
</gene>
<feature type="region of interest" description="Disordered" evidence="1">
    <location>
        <begin position="179"/>
        <end position="200"/>
    </location>
</feature>
<comment type="caution">
    <text evidence="2">The sequence shown here is derived from an EMBL/GenBank/DDBJ whole genome shotgun (WGS) entry which is preliminary data.</text>
</comment>
<feature type="region of interest" description="Disordered" evidence="1">
    <location>
        <begin position="392"/>
        <end position="414"/>
    </location>
</feature>
<dbReference type="Proteomes" id="UP000823405">
    <property type="component" value="Unassembled WGS sequence"/>
</dbReference>
<proteinExistence type="predicted"/>
<sequence length="414" mass="46418">MDSSLAVPQSDVKVFKEYPSRHSALPQRDIFYVEIVDSQSGIPQVLDSLQRSGPLHFKGWVHIEETKHASVKDIGKFVYIFGEIIEWTHQYDPERPKRPIFWLKSHGVGCRSQIPMSHILPLWSKFARISVAVLLAEPESMVLRMIQRHRKQLLELGASDSIIRGSNFYKTWAAEQASEPAGSSGKIRATHPPDVSDHTEYDTLTDEMEINTDSEIDVRSNHSTYDRYHSHADHANNSDSNATASPRASKPLLPIVSYDIIDREVIPELETKEETYEELPAPCGDDFCYLHPMFTDLARNAISDDMQLLSNKFDPSRSRLLSSQMGPVVKVEPGLELYSGIGEELHTSGSWSVSDPGSFFCPVQGCLITICNTTIPTSKEFIATISQHIGTHDLSEGDTEGVESLPRQTMEKAH</sequence>
<evidence type="ECO:0000313" key="2">
    <source>
        <dbReference type="EMBL" id="KAG0317266.1"/>
    </source>
</evidence>
<dbReference type="AlphaFoldDB" id="A0A9P6RCM5"/>
<dbReference type="OrthoDB" id="2383717at2759"/>
<accession>A0A9P6RCM5</accession>
<name>A0A9P6RCM5_9FUNG</name>
<feature type="compositionally biased region" description="Polar residues" evidence="1">
    <location>
        <begin position="237"/>
        <end position="246"/>
    </location>
</feature>
<protein>
    <submittedName>
        <fullName evidence="2">Uncharacterized protein</fullName>
    </submittedName>
</protein>
<keyword evidence="3" id="KW-1185">Reference proteome</keyword>
<evidence type="ECO:0000256" key="1">
    <source>
        <dbReference type="SAM" id="MobiDB-lite"/>
    </source>
</evidence>
<evidence type="ECO:0000313" key="3">
    <source>
        <dbReference type="Proteomes" id="UP000823405"/>
    </source>
</evidence>
<reference evidence="2" key="1">
    <citation type="journal article" date="2020" name="Fungal Divers.">
        <title>Resolving the Mortierellaceae phylogeny through synthesis of multi-gene phylogenetics and phylogenomics.</title>
        <authorList>
            <person name="Vandepol N."/>
            <person name="Liber J."/>
            <person name="Desiro A."/>
            <person name="Na H."/>
            <person name="Kennedy M."/>
            <person name="Barry K."/>
            <person name="Grigoriev I.V."/>
            <person name="Miller A.N."/>
            <person name="O'Donnell K."/>
            <person name="Stajich J.E."/>
            <person name="Bonito G."/>
        </authorList>
    </citation>
    <scope>NUCLEOTIDE SEQUENCE</scope>
    <source>
        <strain evidence="2">NVP60</strain>
    </source>
</reference>